<name>A0AAV4B3Z7_9GAST</name>
<keyword evidence="3" id="KW-1185">Reference proteome</keyword>
<comment type="caution">
    <text evidence="2">The sequence shown here is derived from an EMBL/GenBank/DDBJ whole genome shotgun (WGS) entry which is preliminary data.</text>
</comment>
<organism evidence="2 3">
    <name type="scientific">Plakobranchus ocellatus</name>
    <dbReference type="NCBI Taxonomy" id="259542"/>
    <lineage>
        <taxon>Eukaryota</taxon>
        <taxon>Metazoa</taxon>
        <taxon>Spiralia</taxon>
        <taxon>Lophotrochozoa</taxon>
        <taxon>Mollusca</taxon>
        <taxon>Gastropoda</taxon>
        <taxon>Heterobranchia</taxon>
        <taxon>Euthyneura</taxon>
        <taxon>Panpulmonata</taxon>
        <taxon>Sacoglossa</taxon>
        <taxon>Placobranchoidea</taxon>
        <taxon>Plakobranchidae</taxon>
        <taxon>Plakobranchus</taxon>
    </lineage>
</organism>
<dbReference type="EMBL" id="BLXT01004479">
    <property type="protein sequence ID" value="GFO13094.1"/>
    <property type="molecule type" value="Genomic_DNA"/>
</dbReference>
<dbReference type="AlphaFoldDB" id="A0AAV4B3Z7"/>
<gene>
    <name evidence="2" type="ORF">PoB_003959900</name>
</gene>
<protein>
    <submittedName>
        <fullName evidence="2">Uncharacterized protein</fullName>
    </submittedName>
</protein>
<dbReference type="Proteomes" id="UP000735302">
    <property type="component" value="Unassembled WGS sequence"/>
</dbReference>
<proteinExistence type="predicted"/>
<evidence type="ECO:0000313" key="3">
    <source>
        <dbReference type="Proteomes" id="UP000735302"/>
    </source>
</evidence>
<feature type="region of interest" description="Disordered" evidence="1">
    <location>
        <begin position="45"/>
        <end position="73"/>
    </location>
</feature>
<reference evidence="2 3" key="1">
    <citation type="journal article" date="2021" name="Elife">
        <title>Chloroplast acquisition without the gene transfer in kleptoplastic sea slugs, Plakobranchus ocellatus.</title>
        <authorList>
            <person name="Maeda T."/>
            <person name="Takahashi S."/>
            <person name="Yoshida T."/>
            <person name="Shimamura S."/>
            <person name="Takaki Y."/>
            <person name="Nagai Y."/>
            <person name="Toyoda A."/>
            <person name="Suzuki Y."/>
            <person name="Arimoto A."/>
            <person name="Ishii H."/>
            <person name="Satoh N."/>
            <person name="Nishiyama T."/>
            <person name="Hasebe M."/>
            <person name="Maruyama T."/>
            <person name="Minagawa J."/>
            <person name="Obokata J."/>
            <person name="Shigenobu S."/>
        </authorList>
    </citation>
    <scope>NUCLEOTIDE SEQUENCE [LARGE SCALE GENOMIC DNA]</scope>
</reference>
<accession>A0AAV4B3Z7</accession>
<sequence>MTLFCLVLFDRSGAITVGDLNLLKRIISVNTVTAVITRCYATGGAEASPQQGDPRLSDAPSSLGASGGARTHDRRVRSDLRAYSLATTLPTLLAVIEKLFQCRLSRNIYLTKISLNHAIGQRDDPVVMATSACYLIYISQLLWRFCNPSRSPEVSTLHKLWHTSAIGPGGVRCIRSLSLMRKKITALVENVSY</sequence>
<evidence type="ECO:0000256" key="1">
    <source>
        <dbReference type="SAM" id="MobiDB-lite"/>
    </source>
</evidence>
<evidence type="ECO:0000313" key="2">
    <source>
        <dbReference type="EMBL" id="GFO13094.1"/>
    </source>
</evidence>